<dbReference type="EMBL" id="AAXU02000001">
    <property type="protein sequence ID" value="EAZ80891.1"/>
    <property type="molecule type" value="Genomic_DNA"/>
</dbReference>
<gene>
    <name evidence="1" type="ORF">ALPR1_17683</name>
</gene>
<dbReference type="STRING" id="388413.ALPR1_17683"/>
<dbReference type="AlphaFoldDB" id="A3HWB8"/>
<name>A3HWB8_9BACT</name>
<dbReference type="InterPro" id="IPR052715">
    <property type="entry name" value="RAYT_transposase"/>
</dbReference>
<keyword evidence="2" id="KW-1185">Reference proteome</keyword>
<sequence length="174" mass="20831">MELNKVYFFTSTIRNWIPFLKSDFRKDIIISSLKHLSDKNCIKVYGFVVMPNHIHLIIECLKLNGKEMPHASFLKFTGHECLKLIRANSYTILEKFRVKSTKKNYEFWKEDSMKIELYSPEIAIQKLDYIHNNPCQKKWMLSEDPISYDYSSFQFYETGKDRFGFLNNISERIF</sequence>
<proteinExistence type="predicted"/>
<dbReference type="Proteomes" id="UP000003919">
    <property type="component" value="Unassembled WGS sequence"/>
</dbReference>
<dbReference type="eggNOG" id="COG1943">
    <property type="taxonomic scope" value="Bacteria"/>
</dbReference>
<dbReference type="InterPro" id="IPR036515">
    <property type="entry name" value="Transposase_17_sf"/>
</dbReference>
<accession>A3HWB8</accession>
<comment type="caution">
    <text evidence="1">The sequence shown here is derived from an EMBL/GenBank/DDBJ whole genome shotgun (WGS) entry which is preliminary data.</text>
</comment>
<organism evidence="1 2">
    <name type="scientific">Algoriphagus machipongonensis</name>
    <dbReference type="NCBI Taxonomy" id="388413"/>
    <lineage>
        <taxon>Bacteria</taxon>
        <taxon>Pseudomonadati</taxon>
        <taxon>Bacteroidota</taxon>
        <taxon>Cytophagia</taxon>
        <taxon>Cytophagales</taxon>
        <taxon>Cyclobacteriaceae</taxon>
        <taxon>Algoriphagus</taxon>
    </lineage>
</organism>
<dbReference type="PANTHER" id="PTHR36966:SF1">
    <property type="entry name" value="REP-ASSOCIATED TYROSINE TRANSPOSASE"/>
    <property type="match status" value="1"/>
</dbReference>
<reference evidence="1 2" key="1">
    <citation type="journal article" date="2011" name="J. Bacteriol.">
        <title>Complete genome sequence of Algoriphagus sp. PR1, bacterial prey of a colony-forming choanoflagellate.</title>
        <authorList>
            <person name="Alegado R.A."/>
            <person name="Ferriera S."/>
            <person name="Nusbaum C."/>
            <person name="Young S.K."/>
            <person name="Zeng Q."/>
            <person name="Imamovic A."/>
            <person name="Fairclough S.R."/>
            <person name="King N."/>
        </authorList>
    </citation>
    <scope>NUCLEOTIDE SEQUENCE [LARGE SCALE GENOMIC DNA]</scope>
    <source>
        <strain evidence="1 2">PR1</strain>
    </source>
</reference>
<dbReference type="Gene3D" id="3.30.70.1290">
    <property type="entry name" value="Transposase IS200-like"/>
    <property type="match status" value="1"/>
</dbReference>
<dbReference type="GO" id="GO:0043565">
    <property type="term" value="F:sequence-specific DNA binding"/>
    <property type="evidence" value="ECO:0007669"/>
    <property type="project" value="TreeGrafter"/>
</dbReference>
<dbReference type="RefSeq" id="WP_008202491.1">
    <property type="nucleotide sequence ID" value="NZ_CM001023.1"/>
</dbReference>
<protein>
    <submittedName>
        <fullName evidence="1">Transposase</fullName>
    </submittedName>
</protein>
<dbReference type="HOGENOM" id="CLU_068226_5_0_10"/>
<dbReference type="SUPFAM" id="SSF143422">
    <property type="entry name" value="Transposase IS200-like"/>
    <property type="match status" value="1"/>
</dbReference>
<dbReference type="GO" id="GO:0004803">
    <property type="term" value="F:transposase activity"/>
    <property type="evidence" value="ECO:0007669"/>
    <property type="project" value="InterPro"/>
</dbReference>
<dbReference type="PANTHER" id="PTHR36966">
    <property type="entry name" value="REP-ASSOCIATED TYROSINE TRANSPOSASE"/>
    <property type="match status" value="1"/>
</dbReference>
<dbReference type="GO" id="GO:0006313">
    <property type="term" value="P:DNA transposition"/>
    <property type="evidence" value="ECO:0007669"/>
    <property type="project" value="InterPro"/>
</dbReference>
<evidence type="ECO:0000313" key="1">
    <source>
        <dbReference type="EMBL" id="EAZ80891.1"/>
    </source>
</evidence>
<evidence type="ECO:0000313" key="2">
    <source>
        <dbReference type="Proteomes" id="UP000003919"/>
    </source>
</evidence>
<dbReference type="OrthoDB" id="9788881at2"/>